<evidence type="ECO:0000313" key="3">
    <source>
        <dbReference type="Proteomes" id="UP000287166"/>
    </source>
</evidence>
<dbReference type="EMBL" id="BFAD01000007">
    <property type="protein sequence ID" value="GBE84880.1"/>
    <property type="molecule type" value="Genomic_DNA"/>
</dbReference>
<accession>A0A401GRV1</accession>
<dbReference type="RefSeq" id="XP_027615793.1">
    <property type="nucleotide sequence ID" value="XM_027759992.1"/>
</dbReference>
<keyword evidence="3" id="KW-1185">Reference proteome</keyword>
<feature type="region of interest" description="Disordered" evidence="1">
    <location>
        <begin position="1029"/>
        <end position="1052"/>
    </location>
</feature>
<evidence type="ECO:0000256" key="1">
    <source>
        <dbReference type="SAM" id="MobiDB-lite"/>
    </source>
</evidence>
<gene>
    <name evidence="2" type="ORF">SCP_0700600</name>
</gene>
<sequence>MCIGENCAPQAAHYMNAQLAALHANAISCMRDHENAQKRDDIYRYSHALAHFSHSKYDIADHDDQDDAVFDADFGTPQIKFICNHDALLYLKIDRADYVVDHSAGMPSSSVCNLEVVFRVSFVCTKIIGTDSQIGSGQNIIQLVVLDLRKARLVSITPPLLTNQGVLTSYLSQYLEFLHKAGNHVLFSLPNFDSHRPQLSIDFSLTQSTDLTLDGIHGISLKEINHHLVSVWLRAAMSASEENVDWRTQCLAELRSYWIHPEDSNVHFRINFGTPYVKAVCNREGIMYFKIDEVAFFSSIDFTSTPMARYHDWTIAILFDIRYETQADGNVRDCALDTQTARFCESQCIFAGFDEEYATEEEFICWSTVTEFFKTEYSELLESASYHIIYHQDKRIDQQLTVGAWAALGDRAASSEISTWKDIVSNSNMFGFDQIVALSQTAINEYYSSLLYIGKTSNTLSLVTWAYQESFSATFKPLSLRFLSNNKAIIWIHFDDCSTLKTSDQVGDEKCDIGGWRLAFEVDLKMCPHTDFQDVSERWRCRFESSQAFKHHSCDADCSFTHLCLDFEHADFIHEYSTLKGLFQKGTSKPIERLKSAIYYIKSFYFRALAEDGLNILYTVPVWKCGSCPPAYGLTSIMFHVYSQEVITRHNWSQTTAAVEPVIVLLGMTEFRKPPSTQLEYSSSWLIRTKTSLSYGTISIANCVFMKARLLHRLTRINGATTLIPVFSGVEDNVWNLQFTRWDQHDTRKNATCEWKREYGREGFAVYKWQHREGWSYDHESNREATNGSYNVSCFTQNYLEIPTVNRSRTFEIRLNGEVKLELSFKSGTQLWAAKCSAKWDAVLAIASESSGLKIKESGRPTPVLDRTEVDGQYTAMAAEYTDPRALLKANLPSRIDLTEVLGELRAFEGPWQYCYPGTYSYAFANPGFNQRGDILFETRPIGLLAPSNPAARQSRISGVGLGGRRTPPISPLRSPSARSPFGSRPGTPALLDVRRVDAAFARSNPNTLSVVTNATTALLNTVSSGSKTTINYSEETPTPSDVSNEDDRGLNVDGVTIGVEVHA</sequence>
<protein>
    <submittedName>
        <fullName evidence="2">Uncharacterized protein</fullName>
    </submittedName>
</protein>
<organism evidence="2 3">
    <name type="scientific">Sparassis crispa</name>
    <dbReference type="NCBI Taxonomy" id="139825"/>
    <lineage>
        <taxon>Eukaryota</taxon>
        <taxon>Fungi</taxon>
        <taxon>Dikarya</taxon>
        <taxon>Basidiomycota</taxon>
        <taxon>Agaricomycotina</taxon>
        <taxon>Agaricomycetes</taxon>
        <taxon>Polyporales</taxon>
        <taxon>Sparassidaceae</taxon>
        <taxon>Sparassis</taxon>
    </lineage>
</organism>
<proteinExistence type="predicted"/>
<comment type="caution">
    <text evidence="2">The sequence shown here is derived from an EMBL/GenBank/DDBJ whole genome shotgun (WGS) entry which is preliminary data.</text>
</comment>
<evidence type="ECO:0000313" key="2">
    <source>
        <dbReference type="EMBL" id="GBE84880.1"/>
    </source>
</evidence>
<reference evidence="2 3" key="1">
    <citation type="journal article" date="2018" name="Sci. Rep.">
        <title>Genome sequence of the cauliflower mushroom Sparassis crispa (Hanabiratake) and its association with beneficial usage.</title>
        <authorList>
            <person name="Kiyama R."/>
            <person name="Furutani Y."/>
            <person name="Kawaguchi K."/>
            <person name="Nakanishi T."/>
        </authorList>
    </citation>
    <scope>NUCLEOTIDE SEQUENCE [LARGE SCALE GENOMIC DNA]</scope>
</reference>
<dbReference type="STRING" id="139825.A0A401GRV1"/>
<name>A0A401GRV1_9APHY</name>
<feature type="compositionally biased region" description="Polar residues" evidence="1">
    <location>
        <begin position="1029"/>
        <end position="1043"/>
    </location>
</feature>
<dbReference type="OrthoDB" id="5429442at2759"/>
<dbReference type="GeneID" id="38781797"/>
<dbReference type="AlphaFoldDB" id="A0A401GRV1"/>
<dbReference type="InParanoid" id="A0A401GRV1"/>
<dbReference type="Proteomes" id="UP000287166">
    <property type="component" value="Unassembled WGS sequence"/>
</dbReference>
<feature type="region of interest" description="Disordered" evidence="1">
    <location>
        <begin position="955"/>
        <end position="989"/>
    </location>
</feature>